<gene>
    <name evidence="1" type="ORF">Goslar_00190</name>
</gene>
<evidence type="ECO:0000313" key="2">
    <source>
        <dbReference type="Proteomes" id="UP000294673"/>
    </source>
</evidence>
<reference evidence="1 2" key="1">
    <citation type="submission" date="2018-12" db="EMBL/GenBank/DDBJ databases">
        <title>Still something new to discover - new insights into E. coli phage diversity and taxonomy.</title>
        <authorList>
            <person name="Korf I.H.E."/>
            <person name="Adriaennsens E."/>
            <person name="Dreiseikelmann B."/>
            <person name="Kropinski A."/>
            <person name="Nimtz M."/>
            <person name="Meier-Kolthoff J.P."/>
            <person name="Rohde M."/>
            <person name="van Raaij M."/>
            <person name="Wittmann J."/>
        </authorList>
    </citation>
    <scope>NUCLEOTIDE SEQUENCE [LARGE SCALE GENOMIC DNA]</scope>
</reference>
<sequence length="364" mass="41738">MFRVLNNLPRTSSGVQPVPQKDYLIREVQRNLQTIQNHYQGFTFAVQSDHILALLLAQLPMRYDISVQTYYDMILDLTPELGNRVKLTTSRYAGKLFDGAFYPGLHEAIIATGESRLISRDVLDNWRNWSPVRIVTHPYANLRYIPLHQKQVEEGRGFAVIMVDVPLLALQYRMWSLVMGHNVDGKWVVKEPVTSFLASFPLVNALYSHNDVVIRNRCLWVSPAKNPLKSPIYVNDLDNVFSQVVLSVQHHLLRRRRSYTDMLKQIPSLYGDQYQATRMGYTVDLRQTRWARDLGCLSLWQQLVTLQNVSESVGFSSQIDNDLYRAADRSLKEGNWESSPLPGDLRREVIAQVADLLKILPAGA</sequence>
<dbReference type="Proteomes" id="UP000294673">
    <property type="component" value="Segment"/>
</dbReference>
<protein>
    <submittedName>
        <fullName evidence="1">Uncharacterized protein</fullName>
    </submittedName>
</protein>
<evidence type="ECO:0000313" key="1">
    <source>
        <dbReference type="EMBL" id="QBO63982.1"/>
    </source>
</evidence>
<organismHost>
    <name type="scientific">Escherichia coli</name>
    <dbReference type="NCBI Taxonomy" id="562"/>
</organismHost>
<keyword evidence="2" id="KW-1185">Reference proteome</keyword>
<organism evidence="1 2">
    <name type="scientific">Escherichia phage vB_EcoM_Goslar</name>
    <dbReference type="NCBI Taxonomy" id="2502409"/>
    <lineage>
        <taxon>Viruses</taxon>
        <taxon>Duplodnaviria</taxon>
        <taxon>Heunggongvirae</taxon>
        <taxon>Uroviricota</taxon>
        <taxon>Caudoviricetes</taxon>
        <taxon>Chimalliviridae</taxon>
        <taxon>Goslarvirus</taxon>
        <taxon>Goslarvirus goslar</taxon>
    </lineage>
</organism>
<proteinExistence type="predicted"/>
<accession>A0A482GIL5</accession>
<name>A0A482GIL5_BPGOS</name>
<dbReference type="EMBL" id="MK327938">
    <property type="protein sequence ID" value="QBO63982.1"/>
    <property type="molecule type" value="Genomic_DNA"/>
</dbReference>